<dbReference type="OrthoDB" id="5638924at2"/>
<name>A0A378IB78_9GAMM</name>
<feature type="chain" id="PRO_5016730359" evidence="1">
    <location>
        <begin position="19"/>
        <end position="74"/>
    </location>
</feature>
<keyword evidence="1" id="KW-0732">Signal</keyword>
<evidence type="ECO:0000313" key="3">
    <source>
        <dbReference type="EMBL" id="STX32050.1"/>
    </source>
</evidence>
<evidence type="ECO:0000313" key="2">
    <source>
        <dbReference type="EMBL" id="KTC67786.1"/>
    </source>
</evidence>
<dbReference type="AlphaFoldDB" id="A0A378IB78"/>
<sequence>MRTAIFWIGILFAASVYAADGIPEVQIQDQDADQGRCVQDILQKCISKCESADDKNCVALCNENARNECRQAGE</sequence>
<evidence type="ECO:0000313" key="4">
    <source>
        <dbReference type="Proteomes" id="UP000054735"/>
    </source>
</evidence>
<dbReference type="STRING" id="28083.Lbir_3034"/>
<reference evidence="3 5" key="2">
    <citation type="submission" date="2018-06" db="EMBL/GenBank/DDBJ databases">
        <authorList>
            <consortium name="Pathogen Informatics"/>
            <person name="Doyle S."/>
        </authorList>
    </citation>
    <scope>NUCLEOTIDE SEQUENCE [LARGE SCALE GENOMIC DNA]</scope>
    <source>
        <strain evidence="3 5">NCTC12437</strain>
    </source>
</reference>
<protein>
    <submittedName>
        <fullName evidence="3">Uncharacterized protein</fullName>
    </submittedName>
</protein>
<feature type="signal peptide" evidence="1">
    <location>
        <begin position="1"/>
        <end position="18"/>
    </location>
</feature>
<organism evidence="3 5">
    <name type="scientific">Legionella birminghamensis</name>
    <dbReference type="NCBI Taxonomy" id="28083"/>
    <lineage>
        <taxon>Bacteria</taxon>
        <taxon>Pseudomonadati</taxon>
        <taxon>Pseudomonadota</taxon>
        <taxon>Gammaproteobacteria</taxon>
        <taxon>Legionellales</taxon>
        <taxon>Legionellaceae</taxon>
        <taxon>Legionella</taxon>
    </lineage>
</organism>
<accession>A0A378IB78</accession>
<gene>
    <name evidence="2" type="ORF">Lbir_3034</name>
    <name evidence="3" type="ORF">NCTC12437_01828</name>
</gene>
<proteinExistence type="predicted"/>
<dbReference type="EMBL" id="LNXT01000049">
    <property type="protein sequence ID" value="KTC67786.1"/>
    <property type="molecule type" value="Genomic_DNA"/>
</dbReference>
<keyword evidence="4" id="KW-1185">Reference proteome</keyword>
<reference evidence="2 4" key="1">
    <citation type="submission" date="2015-11" db="EMBL/GenBank/DDBJ databases">
        <title>Genomic analysis of 38 Legionella species identifies large and diverse effector repertoires.</title>
        <authorList>
            <person name="Burstein D."/>
            <person name="Amaro F."/>
            <person name="Zusman T."/>
            <person name="Lifshitz Z."/>
            <person name="Cohen O."/>
            <person name="Gilbert J.A."/>
            <person name="Pupko T."/>
            <person name="Shuman H.A."/>
            <person name="Segal G."/>
        </authorList>
    </citation>
    <scope>NUCLEOTIDE SEQUENCE [LARGE SCALE GENOMIC DNA]</scope>
    <source>
        <strain evidence="2 4">CDC#1407-AL-14</strain>
    </source>
</reference>
<evidence type="ECO:0000313" key="5">
    <source>
        <dbReference type="Proteomes" id="UP000255066"/>
    </source>
</evidence>
<dbReference type="EMBL" id="UGNW01000001">
    <property type="protein sequence ID" value="STX32050.1"/>
    <property type="molecule type" value="Genomic_DNA"/>
</dbReference>
<dbReference type="Proteomes" id="UP000255066">
    <property type="component" value="Unassembled WGS sequence"/>
</dbReference>
<dbReference type="RefSeq" id="WP_058525026.1">
    <property type="nucleotide sequence ID" value="NZ_CAAAHV010000025.1"/>
</dbReference>
<dbReference type="Proteomes" id="UP000054735">
    <property type="component" value="Unassembled WGS sequence"/>
</dbReference>
<evidence type="ECO:0000256" key="1">
    <source>
        <dbReference type="SAM" id="SignalP"/>
    </source>
</evidence>